<proteinExistence type="predicted"/>
<dbReference type="EMBL" id="CP036268">
    <property type="protein sequence ID" value="QDT38250.1"/>
    <property type="molecule type" value="Genomic_DNA"/>
</dbReference>
<dbReference type="KEGG" id="svp:Pan189_26400"/>
<sequence length="83" mass="9278">MPTQELLDDFYSFAQGRISDSSVNLSLDDIYQLWRSRKPTPDELSNSIEAVSQAYSDHEQGDEGEPAEEALRTICAELGLVID</sequence>
<dbReference type="Proteomes" id="UP000317318">
    <property type="component" value="Chromosome"/>
</dbReference>
<evidence type="ECO:0000313" key="2">
    <source>
        <dbReference type="Proteomes" id="UP000317318"/>
    </source>
</evidence>
<gene>
    <name evidence="1" type="ORF">Pan189_26400</name>
</gene>
<organism evidence="1 2">
    <name type="scientific">Stratiformator vulcanicus</name>
    <dbReference type="NCBI Taxonomy" id="2527980"/>
    <lineage>
        <taxon>Bacteria</taxon>
        <taxon>Pseudomonadati</taxon>
        <taxon>Planctomycetota</taxon>
        <taxon>Planctomycetia</taxon>
        <taxon>Planctomycetales</taxon>
        <taxon>Planctomycetaceae</taxon>
        <taxon>Stratiformator</taxon>
    </lineage>
</organism>
<evidence type="ECO:0000313" key="1">
    <source>
        <dbReference type="EMBL" id="QDT38250.1"/>
    </source>
</evidence>
<reference evidence="1 2" key="1">
    <citation type="submission" date="2019-02" db="EMBL/GenBank/DDBJ databases">
        <title>Deep-cultivation of Planctomycetes and their phenomic and genomic characterization uncovers novel biology.</title>
        <authorList>
            <person name="Wiegand S."/>
            <person name="Jogler M."/>
            <person name="Boedeker C."/>
            <person name="Pinto D."/>
            <person name="Vollmers J."/>
            <person name="Rivas-Marin E."/>
            <person name="Kohn T."/>
            <person name="Peeters S.H."/>
            <person name="Heuer A."/>
            <person name="Rast P."/>
            <person name="Oberbeckmann S."/>
            <person name="Bunk B."/>
            <person name="Jeske O."/>
            <person name="Meyerdierks A."/>
            <person name="Storesund J.E."/>
            <person name="Kallscheuer N."/>
            <person name="Luecker S."/>
            <person name="Lage O.M."/>
            <person name="Pohl T."/>
            <person name="Merkel B.J."/>
            <person name="Hornburger P."/>
            <person name="Mueller R.-W."/>
            <person name="Bruemmer F."/>
            <person name="Labrenz M."/>
            <person name="Spormann A.M."/>
            <person name="Op den Camp H."/>
            <person name="Overmann J."/>
            <person name="Amann R."/>
            <person name="Jetten M.S.M."/>
            <person name="Mascher T."/>
            <person name="Medema M.H."/>
            <person name="Devos D.P."/>
            <person name="Kaster A.-K."/>
            <person name="Ovreas L."/>
            <person name="Rohde M."/>
            <person name="Galperin M.Y."/>
            <person name="Jogler C."/>
        </authorList>
    </citation>
    <scope>NUCLEOTIDE SEQUENCE [LARGE SCALE GENOMIC DNA]</scope>
    <source>
        <strain evidence="1 2">Pan189</strain>
    </source>
</reference>
<protein>
    <submittedName>
        <fullName evidence="1">Uncharacterized protein</fullName>
    </submittedName>
</protein>
<name>A0A517R2Y3_9PLAN</name>
<dbReference type="RefSeq" id="WP_145364345.1">
    <property type="nucleotide sequence ID" value="NZ_CP036268.1"/>
</dbReference>
<keyword evidence="2" id="KW-1185">Reference proteome</keyword>
<dbReference type="AlphaFoldDB" id="A0A517R2Y3"/>
<dbReference type="OrthoDB" id="290223at2"/>
<accession>A0A517R2Y3</accession>